<dbReference type="Gene3D" id="3.40.50.360">
    <property type="match status" value="1"/>
</dbReference>
<dbReference type="InterPro" id="IPR029039">
    <property type="entry name" value="Flavoprotein-like_sf"/>
</dbReference>
<dbReference type="EC" id="1.-.-.-" evidence="2"/>
<dbReference type="Proteomes" id="UP001281305">
    <property type="component" value="Chromosome"/>
</dbReference>
<feature type="domain" description="NADPH-dependent FMN reductase-like" evidence="1">
    <location>
        <begin position="5"/>
        <end position="147"/>
    </location>
</feature>
<accession>A0ABZ2TBR6</accession>
<evidence type="ECO:0000313" key="2">
    <source>
        <dbReference type="EMBL" id="WYK16674.1"/>
    </source>
</evidence>
<dbReference type="Pfam" id="PF03358">
    <property type="entry name" value="FMN_red"/>
    <property type="match status" value="1"/>
</dbReference>
<organism evidence="2 3">
    <name type="scientific">Roseovarius rhodophyticola</name>
    <dbReference type="NCBI Taxonomy" id="3080827"/>
    <lineage>
        <taxon>Bacteria</taxon>
        <taxon>Pseudomonadati</taxon>
        <taxon>Pseudomonadota</taxon>
        <taxon>Alphaproteobacteria</taxon>
        <taxon>Rhodobacterales</taxon>
        <taxon>Roseobacteraceae</taxon>
        <taxon>Roseovarius</taxon>
    </lineage>
</organism>
<evidence type="ECO:0000259" key="1">
    <source>
        <dbReference type="Pfam" id="PF03358"/>
    </source>
</evidence>
<keyword evidence="3" id="KW-1185">Reference proteome</keyword>
<dbReference type="GO" id="GO:0016491">
    <property type="term" value="F:oxidoreductase activity"/>
    <property type="evidence" value="ECO:0007669"/>
    <property type="project" value="UniProtKB-KW"/>
</dbReference>
<dbReference type="InterPro" id="IPR005025">
    <property type="entry name" value="FMN_Rdtase-like_dom"/>
</dbReference>
<evidence type="ECO:0000313" key="3">
    <source>
        <dbReference type="Proteomes" id="UP001281305"/>
    </source>
</evidence>
<dbReference type="PANTHER" id="PTHR30543:SF21">
    <property type="entry name" value="NAD(P)H-DEPENDENT FMN REDUCTASE LOT6"/>
    <property type="match status" value="1"/>
</dbReference>
<proteinExistence type="predicted"/>
<dbReference type="PANTHER" id="PTHR30543">
    <property type="entry name" value="CHROMATE REDUCTASE"/>
    <property type="match status" value="1"/>
</dbReference>
<dbReference type="EMBL" id="CP146606">
    <property type="protein sequence ID" value="WYK16674.1"/>
    <property type="molecule type" value="Genomic_DNA"/>
</dbReference>
<protein>
    <submittedName>
        <fullName evidence="2">NADPH-dependent FMN reductase</fullName>
        <ecNumber evidence="2">1.-.-.-</ecNumber>
    </submittedName>
</protein>
<sequence>MSEPNLLLISGSLRKASYNRALLREAAQSFGPADVTEADITFPIYNGDDEDADGAPKSVHRFAEQIRKADALLIGSPEYNKGISGALKNALDWLSRIDMPALRHKPTVVMSAAAGRTGGETALFMTLSCLSQFQVHFVFGPAIMVADASNQFDENGRLTSETYQKLVHERMEALRETIA</sequence>
<dbReference type="SUPFAM" id="SSF52218">
    <property type="entry name" value="Flavoproteins"/>
    <property type="match status" value="1"/>
</dbReference>
<dbReference type="InterPro" id="IPR050712">
    <property type="entry name" value="NAD(P)H-dep_reductase"/>
</dbReference>
<keyword evidence="2" id="KW-0560">Oxidoreductase</keyword>
<reference evidence="2 3" key="1">
    <citation type="submission" date="2024-02" db="EMBL/GenBank/DDBJ databases">
        <title>Roseovarius strain W115 nov., isolated from a marine algae.</title>
        <authorList>
            <person name="Lee M.W."/>
            <person name="Lee J.K."/>
            <person name="Kim J.M."/>
            <person name="Choi D.G."/>
            <person name="Baek J.H."/>
            <person name="Bayburt H."/>
            <person name="Jung J.J."/>
            <person name="Han D.M."/>
            <person name="Jeon C.O."/>
        </authorList>
    </citation>
    <scope>NUCLEOTIDE SEQUENCE [LARGE SCALE GENOMIC DNA]</scope>
    <source>
        <strain evidence="2 3">W115</strain>
    </source>
</reference>
<name>A0ABZ2TBR6_9RHOB</name>
<gene>
    <name evidence="2" type="ORF">RZS32_009490</name>
</gene>
<dbReference type="RefSeq" id="WP_317056742.1">
    <property type="nucleotide sequence ID" value="NZ_CP146606.1"/>
</dbReference>